<feature type="compositionally biased region" description="Polar residues" evidence="9">
    <location>
        <begin position="1416"/>
        <end position="1432"/>
    </location>
</feature>
<feature type="region of interest" description="Disordered" evidence="9">
    <location>
        <begin position="993"/>
        <end position="1032"/>
    </location>
</feature>
<evidence type="ECO:0000313" key="16">
    <source>
        <dbReference type="Proteomes" id="UP000433483"/>
    </source>
</evidence>
<protein>
    <recommendedName>
        <fullName evidence="7">DNA 3'-5' helicase</fullName>
        <ecNumber evidence="7">5.6.2.4</ecNumber>
    </recommendedName>
</protein>
<dbReference type="FunFam" id="3.40.50.300:FF:001389">
    <property type="entry name" value="ATP-dependent DNA helicase RecQ"/>
    <property type="match status" value="1"/>
</dbReference>
<feature type="region of interest" description="Disordered" evidence="9">
    <location>
        <begin position="709"/>
        <end position="734"/>
    </location>
</feature>
<dbReference type="PROSITE" id="PS51194">
    <property type="entry name" value="HELICASE_CTER"/>
    <property type="match status" value="1"/>
</dbReference>
<accession>A0A6A3ZS14</accession>
<evidence type="ECO:0000256" key="6">
    <source>
        <dbReference type="ARBA" id="ARBA00034617"/>
    </source>
</evidence>
<evidence type="ECO:0000256" key="10">
    <source>
        <dbReference type="SAM" id="Phobius"/>
    </source>
</evidence>
<feature type="domain" description="Helicase C-terminal" evidence="12">
    <location>
        <begin position="244"/>
        <end position="392"/>
    </location>
</feature>
<dbReference type="GO" id="GO:0005524">
    <property type="term" value="F:ATP binding"/>
    <property type="evidence" value="ECO:0007669"/>
    <property type="project" value="UniProtKB-KW"/>
</dbReference>
<keyword evidence="3" id="KW-0378">Hydrolase</keyword>
<dbReference type="GO" id="GO:0005694">
    <property type="term" value="C:chromosome"/>
    <property type="evidence" value="ECO:0007669"/>
    <property type="project" value="TreeGrafter"/>
</dbReference>
<organism evidence="15 17">
    <name type="scientific">Phytophthora fragariae</name>
    <dbReference type="NCBI Taxonomy" id="53985"/>
    <lineage>
        <taxon>Eukaryota</taxon>
        <taxon>Sar</taxon>
        <taxon>Stramenopiles</taxon>
        <taxon>Oomycota</taxon>
        <taxon>Peronosporomycetes</taxon>
        <taxon>Peronosporales</taxon>
        <taxon>Peronosporaceae</taxon>
        <taxon>Phytophthora</taxon>
    </lineage>
</organism>
<evidence type="ECO:0000256" key="9">
    <source>
        <dbReference type="SAM" id="MobiDB-lite"/>
    </source>
</evidence>
<feature type="region of interest" description="Disordered" evidence="9">
    <location>
        <begin position="951"/>
        <end position="972"/>
    </location>
</feature>
<gene>
    <name evidence="15" type="ORF">PF002_g9284</name>
    <name evidence="14" type="ORF">PF005_g2459</name>
    <name evidence="13" type="ORF">PF007_g6804</name>
</gene>
<evidence type="ECO:0000313" key="13">
    <source>
        <dbReference type="EMBL" id="KAE9124186.1"/>
    </source>
</evidence>
<keyword evidence="16" id="KW-1185">Reference proteome</keyword>
<proteinExistence type="inferred from homology"/>
<dbReference type="Proteomes" id="UP000433483">
    <property type="component" value="Unassembled WGS sequence"/>
</dbReference>
<evidence type="ECO:0000313" key="18">
    <source>
        <dbReference type="Proteomes" id="UP000441208"/>
    </source>
</evidence>
<dbReference type="GO" id="GO:0003676">
    <property type="term" value="F:nucleic acid binding"/>
    <property type="evidence" value="ECO:0007669"/>
    <property type="project" value="InterPro"/>
</dbReference>
<feature type="region of interest" description="Disordered" evidence="9">
    <location>
        <begin position="1068"/>
        <end position="1088"/>
    </location>
</feature>
<dbReference type="SMART" id="SM00490">
    <property type="entry name" value="HELICc"/>
    <property type="match status" value="1"/>
</dbReference>
<evidence type="ECO:0000313" key="14">
    <source>
        <dbReference type="EMBL" id="KAE9233073.1"/>
    </source>
</evidence>
<keyword evidence="10" id="KW-0472">Membrane</keyword>
<evidence type="ECO:0000256" key="4">
    <source>
        <dbReference type="ARBA" id="ARBA00022806"/>
    </source>
</evidence>
<feature type="domain" description="Helicase ATP-binding" evidence="11">
    <location>
        <begin position="35"/>
        <end position="215"/>
    </location>
</feature>
<dbReference type="Proteomes" id="UP000440367">
    <property type="component" value="Unassembled WGS sequence"/>
</dbReference>
<dbReference type="InterPro" id="IPR004589">
    <property type="entry name" value="DNA_helicase_ATP-dep_RecQ"/>
</dbReference>
<evidence type="ECO:0000256" key="7">
    <source>
        <dbReference type="ARBA" id="ARBA00034808"/>
    </source>
</evidence>
<evidence type="ECO:0000256" key="5">
    <source>
        <dbReference type="ARBA" id="ARBA00022840"/>
    </source>
</evidence>
<keyword evidence="5" id="KW-0067">ATP-binding</keyword>
<evidence type="ECO:0000256" key="8">
    <source>
        <dbReference type="SAM" id="Coils"/>
    </source>
</evidence>
<dbReference type="SMART" id="SM00487">
    <property type="entry name" value="DEXDc"/>
    <property type="match status" value="1"/>
</dbReference>
<evidence type="ECO:0000313" key="15">
    <source>
        <dbReference type="EMBL" id="KAE9241417.1"/>
    </source>
</evidence>
<feature type="region of interest" description="Disordered" evidence="9">
    <location>
        <begin position="1407"/>
        <end position="1447"/>
    </location>
</feature>
<dbReference type="CDD" id="cd17920">
    <property type="entry name" value="DEXHc_RecQ"/>
    <property type="match status" value="1"/>
</dbReference>
<dbReference type="InterPro" id="IPR032284">
    <property type="entry name" value="RecQ_Zn-bd"/>
</dbReference>
<dbReference type="SUPFAM" id="SSF52540">
    <property type="entry name" value="P-loop containing nucleoside triphosphate hydrolases"/>
    <property type="match status" value="1"/>
</dbReference>
<dbReference type="Pfam" id="PF00270">
    <property type="entry name" value="DEAD"/>
    <property type="match status" value="1"/>
</dbReference>
<dbReference type="PROSITE" id="PS51192">
    <property type="entry name" value="HELICASE_ATP_BIND_1"/>
    <property type="match status" value="1"/>
</dbReference>
<feature type="compositionally biased region" description="Acidic residues" evidence="9">
    <location>
        <begin position="961"/>
        <end position="972"/>
    </location>
</feature>
<comment type="similarity">
    <text evidence="1">Belongs to the helicase family. RecQ subfamily.</text>
</comment>
<evidence type="ECO:0000259" key="12">
    <source>
        <dbReference type="PROSITE" id="PS51194"/>
    </source>
</evidence>
<reference evidence="16 17" key="1">
    <citation type="submission" date="2018-08" db="EMBL/GenBank/DDBJ databases">
        <title>Genomic investigation of the strawberry pathogen Phytophthora fragariae indicates pathogenicity is determined by transcriptional variation in three key races.</title>
        <authorList>
            <person name="Adams T.M."/>
            <person name="Armitage A.D."/>
            <person name="Sobczyk M.K."/>
            <person name="Bates H.J."/>
            <person name="Dunwell J.M."/>
            <person name="Nellist C.F."/>
            <person name="Harrison R.J."/>
        </authorList>
    </citation>
    <scope>NUCLEOTIDE SEQUENCE [LARGE SCALE GENOMIC DNA]</scope>
    <source>
        <strain evidence="15 17">BC-1</strain>
        <strain evidence="14 16">NOV-27</strain>
        <strain evidence="13 18">NOV-71</strain>
    </source>
</reference>
<comment type="caution">
    <text evidence="15">The sequence shown here is derived from an EMBL/GenBank/DDBJ whole genome shotgun (WGS) entry which is preliminary data.</text>
</comment>
<feature type="compositionally biased region" description="Basic and acidic residues" evidence="9">
    <location>
        <begin position="687"/>
        <end position="696"/>
    </location>
</feature>
<feature type="region of interest" description="Disordered" evidence="9">
    <location>
        <begin position="677"/>
        <end position="696"/>
    </location>
</feature>
<evidence type="ECO:0000313" key="17">
    <source>
        <dbReference type="Proteomes" id="UP000440367"/>
    </source>
</evidence>
<sequence>MDAKKQRQQARRAKIRAALQRFGFSTLRGLQGAALRRVLSGKDTLVLMPTGGGKSLCYQLPALLLPGLVVVVSPLLALMQDQVAALRRKHIGVEMLSSLVGQSQRERIVARLLAQYETKATMERIEMLYTTPETLQGEQMQTLLQQLEKRGGLALFTVDEAHCISSWGHDFRPAYRNLGKLRKMFPKVPMVALTATATERVREDITRQLHFAPDGSDVLLADFNRANISYTVHDKELLADPVGALCRYISKNHVDACGVVYVHKRSDTDDLVVSMRKRDPALKVAAFHAKIPQHEREETLQNWLSGDIRIVCATIAFGMGIDHPNVRFVVHWNIPKTLENFYQESGRAGRDGEPSQSVLLYSSRDYDLFHFLLEKESLDPVEGKSEADANKRNTSKSKKPETIANSLKLLEHVKTFATKKECRRQALLRYFGQKIAVTDCQGTCDVCNPRLNAFRFEEKPVIDKRTEGFCRQSIKAIKTRESFTEKKMRAGDMRRNNLIYGQSGSYAPEETKSVVVRGGSKRALAADGFVAVNGDQSSEEEELDEDEASAVVQSLHCSRRKRSLDDTLDALERAERASTNSDYSWKQQKASLVNLTMFWRRSRAKEEAVEETDDLVKLQKQFGINPVSDADVQKELQALLGATGGSSPTEESLLFGAGDDEEDEEAKILRDLQLDGLSLDDDDDGEGDGHQEAKSELRGVLEEVHRTARENHSREAAEMSGEQPIQKTRGSVGELSPRRTAEIHGLKMQALALKREGRIQEALVKFREAKQLQEHYSTQGSADDVRNSSSAVGLRMTEVKVEQSTRQPMETLLDDGDHDVEVTEEDMQDPGFLAQLAKIGLTEDSAQGSNKSEANRYHDIMQQLSVLEAQIRESKVQAVQLKRQNRIADALDCMRKIKELEARRDELRSLPAASTQAPAVQTPTTPEITEFIDHSATVRVSAVVQLNSGAVTLDESHPDSENDSMSDVEVTPEDMNDPAFAAELLKLGIEDTSSTEPAQTQVHTQPNIAPVPTATPPKPTLPSSRSLKSAPSIDEDYLIDAFDDKSDSEGETNHLTTVMSSGSLHSILSTSTEAETSGSKDTSTKGEVDNYHVADLDSQLQKARQTALTLKRKGDIQGALEAMRRAKQIQNLIDRKQQVAGAPPAALGSAQDSTNAANFQKIEQLLVEFGNRAAVLAKENLSVNREKASEWLSKRKRYGAELEKLRQMRQNPLQLAPSYEIVKTSRQVEFELPFVPDDQIKVSVKSVNQLSQVAGKSVFVKFCLNIPSTTPHEGQTTEFEIKPKSTYITEIPSSQQTFTFRLARSRGTMRLFEIKKAVFEVWKPGTLFRNPELVARAYQELTPLLTSCEINTHIPFLGSNRKPCGGDIEIVLQMRRPLKEKEIRVEMVEDLVIGDYVEPILSSPTHAPMPSVALEPTQTDTSGKGAASTSGRTPAMPEQPAPSAVSLDDPHHVDLIVSYDVMNEELEKVGAKLPSLTGSAAIELSDRHDSLALKKQLVEIEMQTGKLTLEMYIERLHSHISADRGLIPQLLASNRRLDAARVLHRVKIMEKELEGTEGGSEDA</sequence>
<dbReference type="GO" id="GO:0000724">
    <property type="term" value="P:double-strand break repair via homologous recombination"/>
    <property type="evidence" value="ECO:0007669"/>
    <property type="project" value="TreeGrafter"/>
</dbReference>
<dbReference type="Pfam" id="PF16124">
    <property type="entry name" value="RecQ_Zn_bind"/>
    <property type="match status" value="1"/>
</dbReference>
<dbReference type="Pfam" id="PF00271">
    <property type="entry name" value="Helicase_C"/>
    <property type="match status" value="1"/>
</dbReference>
<dbReference type="Gene3D" id="3.40.50.300">
    <property type="entry name" value="P-loop containing nucleotide triphosphate hydrolases"/>
    <property type="match status" value="2"/>
</dbReference>
<keyword evidence="2" id="KW-0547">Nucleotide-binding</keyword>
<dbReference type="OrthoDB" id="19996at2759"/>
<dbReference type="EMBL" id="QXGD01000379">
    <property type="protein sequence ID" value="KAE9241417.1"/>
    <property type="molecule type" value="Genomic_DNA"/>
</dbReference>
<keyword evidence="10" id="KW-0812">Transmembrane</keyword>
<dbReference type="InterPro" id="IPR011545">
    <property type="entry name" value="DEAD/DEAH_box_helicase_dom"/>
</dbReference>
<dbReference type="EMBL" id="QXGB01000067">
    <property type="protein sequence ID" value="KAE9233073.1"/>
    <property type="molecule type" value="Genomic_DNA"/>
</dbReference>
<keyword evidence="10" id="KW-1133">Transmembrane helix</keyword>
<dbReference type="InterPro" id="IPR001650">
    <property type="entry name" value="Helicase_C-like"/>
</dbReference>
<dbReference type="PANTHER" id="PTHR13710:SF155">
    <property type="entry name" value="ATP-DEPENDENT DNA HELICASE Q-LIKE 3"/>
    <property type="match status" value="1"/>
</dbReference>
<dbReference type="Proteomes" id="UP000441208">
    <property type="component" value="Unassembled WGS sequence"/>
</dbReference>
<dbReference type="InterPro" id="IPR027417">
    <property type="entry name" value="P-loop_NTPase"/>
</dbReference>
<dbReference type="EMBL" id="QXFZ01000261">
    <property type="protein sequence ID" value="KAE9124186.1"/>
    <property type="molecule type" value="Genomic_DNA"/>
</dbReference>
<dbReference type="InterPro" id="IPR014001">
    <property type="entry name" value="Helicase_ATP-bd"/>
</dbReference>
<dbReference type="GO" id="GO:0043138">
    <property type="term" value="F:3'-5' DNA helicase activity"/>
    <property type="evidence" value="ECO:0007669"/>
    <property type="project" value="UniProtKB-EC"/>
</dbReference>
<dbReference type="PANTHER" id="PTHR13710">
    <property type="entry name" value="DNA HELICASE RECQ FAMILY MEMBER"/>
    <property type="match status" value="1"/>
</dbReference>
<keyword evidence="8" id="KW-0175">Coiled coil</keyword>
<keyword evidence="4" id="KW-0347">Helicase</keyword>
<evidence type="ECO:0000259" key="11">
    <source>
        <dbReference type="PROSITE" id="PS51192"/>
    </source>
</evidence>
<comment type="catalytic activity">
    <reaction evidence="6">
        <text>Couples ATP hydrolysis with the unwinding of duplex DNA by translocating in the 3'-5' direction.</text>
        <dbReference type="EC" id="5.6.2.4"/>
    </reaction>
</comment>
<dbReference type="NCBIfam" id="TIGR00614">
    <property type="entry name" value="recQ_fam"/>
    <property type="match status" value="1"/>
</dbReference>
<evidence type="ECO:0000256" key="3">
    <source>
        <dbReference type="ARBA" id="ARBA00022801"/>
    </source>
</evidence>
<evidence type="ECO:0000256" key="2">
    <source>
        <dbReference type="ARBA" id="ARBA00022741"/>
    </source>
</evidence>
<feature type="compositionally biased region" description="Polar residues" evidence="9">
    <location>
        <begin position="993"/>
        <end position="1007"/>
    </location>
</feature>
<dbReference type="GO" id="GO:0016787">
    <property type="term" value="F:hydrolase activity"/>
    <property type="evidence" value="ECO:0007669"/>
    <property type="project" value="UniProtKB-KW"/>
</dbReference>
<dbReference type="GO" id="GO:0009378">
    <property type="term" value="F:four-way junction helicase activity"/>
    <property type="evidence" value="ECO:0007669"/>
    <property type="project" value="TreeGrafter"/>
</dbReference>
<feature type="coiled-coil region" evidence="8">
    <location>
        <begin position="864"/>
        <end position="910"/>
    </location>
</feature>
<feature type="transmembrane region" description="Helical" evidence="10">
    <location>
        <begin position="56"/>
        <end position="79"/>
    </location>
</feature>
<dbReference type="GO" id="GO:0005737">
    <property type="term" value="C:cytoplasm"/>
    <property type="evidence" value="ECO:0007669"/>
    <property type="project" value="TreeGrafter"/>
</dbReference>
<evidence type="ECO:0000256" key="1">
    <source>
        <dbReference type="ARBA" id="ARBA00005446"/>
    </source>
</evidence>
<name>A0A6A3ZS14_9STRA</name>
<dbReference type="EC" id="5.6.2.4" evidence="7"/>